<gene>
    <name evidence="1" type="ORF">SAMN05421740_103322</name>
</gene>
<accession>A0A1H7LZZ8</accession>
<dbReference type="Proteomes" id="UP000198916">
    <property type="component" value="Unassembled WGS sequence"/>
</dbReference>
<dbReference type="EMBL" id="FNZR01000003">
    <property type="protein sequence ID" value="SEL04553.1"/>
    <property type="molecule type" value="Genomic_DNA"/>
</dbReference>
<name>A0A1H7LZZ8_9SPHI</name>
<keyword evidence="2" id="KW-1185">Reference proteome</keyword>
<evidence type="ECO:0000313" key="1">
    <source>
        <dbReference type="EMBL" id="SEL04553.1"/>
    </source>
</evidence>
<evidence type="ECO:0000313" key="2">
    <source>
        <dbReference type="Proteomes" id="UP000198916"/>
    </source>
</evidence>
<dbReference type="STRING" id="332977.SAMN05421740_103322"/>
<sequence length="70" mass="7507">MPKGILAATNSSFYEMAVVAAKKTPMVYQLHTMGGGQCGKLLGFVPRYQGDTGSNLAVKCRRKGGSWAIR</sequence>
<protein>
    <submittedName>
        <fullName evidence="1">Uncharacterized protein</fullName>
    </submittedName>
</protein>
<proteinExistence type="predicted"/>
<dbReference type="AlphaFoldDB" id="A0A1H7LZZ8"/>
<reference evidence="2" key="1">
    <citation type="submission" date="2016-10" db="EMBL/GenBank/DDBJ databases">
        <authorList>
            <person name="Varghese N."/>
            <person name="Submissions S."/>
        </authorList>
    </citation>
    <scope>NUCLEOTIDE SEQUENCE [LARGE SCALE GENOMIC DNA]</scope>
    <source>
        <strain evidence="2">Jip14</strain>
    </source>
</reference>
<organism evidence="1 2">
    <name type="scientific">Parapedobacter koreensis</name>
    <dbReference type="NCBI Taxonomy" id="332977"/>
    <lineage>
        <taxon>Bacteria</taxon>
        <taxon>Pseudomonadati</taxon>
        <taxon>Bacteroidota</taxon>
        <taxon>Sphingobacteriia</taxon>
        <taxon>Sphingobacteriales</taxon>
        <taxon>Sphingobacteriaceae</taxon>
        <taxon>Parapedobacter</taxon>
    </lineage>
</organism>